<reference evidence="2 3" key="1">
    <citation type="journal article" date="2013" name="BMC Genomics">
        <title>Reconstruction of the lipid metabolism for the microalga Monoraphidium neglectum from its genome sequence reveals characteristics suitable for biofuel production.</title>
        <authorList>
            <person name="Bogen C."/>
            <person name="Al-Dilaimi A."/>
            <person name="Albersmeier A."/>
            <person name="Wichmann J."/>
            <person name="Grundmann M."/>
            <person name="Rupp O."/>
            <person name="Lauersen K.J."/>
            <person name="Blifernez-Klassen O."/>
            <person name="Kalinowski J."/>
            <person name="Goesmann A."/>
            <person name="Mussgnug J.H."/>
            <person name="Kruse O."/>
        </authorList>
    </citation>
    <scope>NUCLEOTIDE SEQUENCE [LARGE SCALE GENOMIC DNA]</scope>
    <source>
        <strain evidence="2 3">SAG 48.87</strain>
    </source>
</reference>
<accession>A0A0D2NRB0</accession>
<protein>
    <submittedName>
        <fullName evidence="2">Uncharacterized protein</fullName>
    </submittedName>
</protein>
<feature type="compositionally biased region" description="Low complexity" evidence="1">
    <location>
        <begin position="59"/>
        <end position="78"/>
    </location>
</feature>
<gene>
    <name evidence="2" type="ORF">MNEG_1102</name>
</gene>
<name>A0A0D2NRB0_9CHLO</name>
<feature type="region of interest" description="Disordered" evidence="1">
    <location>
        <begin position="567"/>
        <end position="593"/>
    </location>
</feature>
<feature type="compositionally biased region" description="Gly residues" evidence="1">
    <location>
        <begin position="29"/>
        <end position="58"/>
    </location>
</feature>
<dbReference type="EMBL" id="KK100323">
    <property type="protein sequence ID" value="KIZ06851.1"/>
    <property type="molecule type" value="Genomic_DNA"/>
</dbReference>
<keyword evidence="3" id="KW-1185">Reference proteome</keyword>
<feature type="compositionally biased region" description="Polar residues" evidence="1">
    <location>
        <begin position="567"/>
        <end position="579"/>
    </location>
</feature>
<organism evidence="2 3">
    <name type="scientific">Monoraphidium neglectum</name>
    <dbReference type="NCBI Taxonomy" id="145388"/>
    <lineage>
        <taxon>Eukaryota</taxon>
        <taxon>Viridiplantae</taxon>
        <taxon>Chlorophyta</taxon>
        <taxon>core chlorophytes</taxon>
        <taxon>Chlorophyceae</taxon>
        <taxon>CS clade</taxon>
        <taxon>Sphaeropleales</taxon>
        <taxon>Selenastraceae</taxon>
        <taxon>Monoraphidium</taxon>
    </lineage>
</organism>
<dbReference type="AlphaFoldDB" id="A0A0D2NRB0"/>
<sequence>MGYLPKGVQSFEADSLTGGGSSGSRGSSGNVGSGDSSGSGGSHGSSGSGGVGGSGGRSGIRCSGRSSGKCSGSSSGSNGSSGGGKSSSSSSSSFNIPTGCTSGSLGVSYDKLFRMTFNSPQVPILAVISKDPVGSMVSYFGTGSTQGRVKHRLATKAEFCYSPTLSEIGVTKSAIYSTGMQPGTTSWTFSKSVDLAPPYSGGRAVMFNGDSVDATWTLAAQKSGTDVNYQGVVSGTISINNPTPALITVTSIVDQVSGGPAATVACPVGTPFTVPACSFATCQYTAYYPTQPPPGTYTSAAQVAFNVLGSQGYPTTSQGSAVFNVGSVGSMSALATSAGTVPAGSAMVTDSMSPQKSYMFSGPGQQSFQTTLTCSSASPSGAVTNTATLTAANGQQISQSATVQKQCYDLQVSVATKASPYVGRWGWEVRKSAAPTALTLRPDQSSSDQPSLFGRDYAATTTGDVVYSVTYTRNPPAGFAAGVPAFEAAGEVYVNNPAPINARIQGVYVSISNSRAGQPYVAEATCPVLTIPAGQRITCTWRATPTFNPIGQQVRGTARYLNTRNGEARGSTTDFSSAPATIGGGTASGDDAGQRRRRLQQTWGGVAKQTTIGLIPEMQPAVASTIYAIDGRPIVVPSSVANGTGVIVSGGAIAGAGSVAAAEALAMAQGVPVILPSTPSNANHGIFVQEAGPAGIGGAATSAAADVLSGLQDECVDVADAFISGDAMVTGRLVSGSQPSGRVCSTTTFTYTMRYGPYADCVPRKAINAATFQTTDTKARGSSQSDVAVKVEGCANPSVLKVLPVNVTTSAKGGYTWSVTKRADREELALGQDATATVTYTVEYKRIGAKSGSGLAAEASVSNPTPYPIPIEAASYTATTMCDGQAKTTSGPVSCDGGAVPPKGKLSCKIAAAVPCASYGAYTIVLTAGGGYTVTSPPTSFTFNTEMLAAANIQSECAEVKDVFTTGPNRVAGAVVDGKRPNGRLCGSKTFTYSIKFGPYSKCGAFKKTIHFIS</sequence>
<dbReference type="KEGG" id="mng:MNEG_1102"/>
<evidence type="ECO:0000256" key="1">
    <source>
        <dbReference type="SAM" id="MobiDB-lite"/>
    </source>
</evidence>
<dbReference type="Proteomes" id="UP000054498">
    <property type="component" value="Unassembled WGS sequence"/>
</dbReference>
<dbReference type="RefSeq" id="XP_013905870.1">
    <property type="nucleotide sequence ID" value="XM_014050416.1"/>
</dbReference>
<dbReference type="GeneID" id="25728240"/>
<dbReference type="OrthoDB" id="537347at2759"/>
<evidence type="ECO:0000313" key="2">
    <source>
        <dbReference type="EMBL" id="KIZ06851.1"/>
    </source>
</evidence>
<dbReference type="STRING" id="145388.A0A0D2NRB0"/>
<evidence type="ECO:0000313" key="3">
    <source>
        <dbReference type="Proteomes" id="UP000054498"/>
    </source>
</evidence>
<proteinExistence type="predicted"/>
<feature type="region of interest" description="Disordered" evidence="1">
    <location>
        <begin position="1"/>
        <end position="95"/>
    </location>
</feature>